<sequence length="145" mass="15342">MFVKIASASTSSAAIGKRAGASRRCSVACPLTTGQPSRGPRAYARVVLTPDDIVHVRFGSTRLSAGYEQDEVDDLLDRAVGTLRGHLEGDGDAIDLLADDVASASFTTTRFREGYAMLPVDDFLARLEATLRAHERRASGGSAAS</sequence>
<accession>A0ABQ2KEL0</accession>
<gene>
    <name evidence="1" type="ORF">GCM10010968_06260</name>
</gene>
<name>A0ABQ2KEL0_9MICO</name>
<reference evidence="2" key="1">
    <citation type="journal article" date="2019" name="Int. J. Syst. Evol. Microbiol.">
        <title>The Global Catalogue of Microorganisms (GCM) 10K type strain sequencing project: providing services to taxonomists for standard genome sequencing and annotation.</title>
        <authorList>
            <consortium name="The Broad Institute Genomics Platform"/>
            <consortium name="The Broad Institute Genome Sequencing Center for Infectious Disease"/>
            <person name="Wu L."/>
            <person name="Ma J."/>
        </authorList>
    </citation>
    <scope>NUCLEOTIDE SEQUENCE [LARGE SCALE GENOMIC DNA]</scope>
    <source>
        <strain evidence="2">CGMCC 1.6960</strain>
    </source>
</reference>
<comment type="caution">
    <text evidence="1">The sequence shown here is derived from an EMBL/GenBank/DDBJ whole genome shotgun (WGS) entry which is preliminary data.</text>
</comment>
<evidence type="ECO:0000313" key="2">
    <source>
        <dbReference type="Proteomes" id="UP000626982"/>
    </source>
</evidence>
<keyword evidence="2" id="KW-1185">Reference proteome</keyword>
<dbReference type="Proteomes" id="UP000626982">
    <property type="component" value="Unassembled WGS sequence"/>
</dbReference>
<dbReference type="EMBL" id="BMLM01000001">
    <property type="protein sequence ID" value="GGN79386.1"/>
    <property type="molecule type" value="Genomic_DNA"/>
</dbReference>
<dbReference type="NCBIfam" id="TIGR03544">
    <property type="entry name" value="DivI1A_domain"/>
    <property type="match status" value="2"/>
</dbReference>
<evidence type="ECO:0008006" key="3">
    <source>
        <dbReference type="Google" id="ProtNLM"/>
    </source>
</evidence>
<evidence type="ECO:0000313" key="1">
    <source>
        <dbReference type="EMBL" id="GGN79386.1"/>
    </source>
</evidence>
<proteinExistence type="predicted"/>
<dbReference type="Gene3D" id="6.10.250.660">
    <property type="match status" value="2"/>
</dbReference>
<protein>
    <recommendedName>
        <fullName evidence="3">DivIVA domain-containing protein</fullName>
    </recommendedName>
</protein>
<organism evidence="1 2">
    <name type="scientific">Agrococcus terreus</name>
    <dbReference type="NCBI Taxonomy" id="574649"/>
    <lineage>
        <taxon>Bacteria</taxon>
        <taxon>Bacillati</taxon>
        <taxon>Actinomycetota</taxon>
        <taxon>Actinomycetes</taxon>
        <taxon>Micrococcales</taxon>
        <taxon>Microbacteriaceae</taxon>
        <taxon>Agrococcus</taxon>
    </lineage>
</organism>
<dbReference type="InterPro" id="IPR019933">
    <property type="entry name" value="DivIVA_domain"/>
</dbReference>